<feature type="domain" description="HTH luxR-type" evidence="4">
    <location>
        <begin position="262"/>
        <end position="327"/>
    </location>
</feature>
<dbReference type="PANTHER" id="PTHR44688">
    <property type="entry name" value="DNA-BINDING TRANSCRIPTIONAL ACTIVATOR DEVR_DOSR"/>
    <property type="match status" value="1"/>
</dbReference>
<keyword evidence="3" id="KW-0804">Transcription</keyword>
<evidence type="ECO:0000256" key="3">
    <source>
        <dbReference type="ARBA" id="ARBA00023163"/>
    </source>
</evidence>
<gene>
    <name evidence="5" type="ORF">IT775_20045</name>
</gene>
<dbReference type="InterPro" id="IPR029016">
    <property type="entry name" value="GAF-like_dom_sf"/>
</dbReference>
<evidence type="ECO:0000256" key="1">
    <source>
        <dbReference type="ARBA" id="ARBA00023015"/>
    </source>
</evidence>
<dbReference type="SUPFAM" id="SSF55781">
    <property type="entry name" value="GAF domain-like"/>
    <property type="match status" value="1"/>
</dbReference>
<dbReference type="InterPro" id="IPR016032">
    <property type="entry name" value="Sig_transdc_resp-reg_C-effctor"/>
</dbReference>
<evidence type="ECO:0000313" key="5">
    <source>
        <dbReference type="EMBL" id="MBR9653415.1"/>
    </source>
</evidence>
<keyword evidence="2" id="KW-0238">DNA-binding</keyword>
<dbReference type="Proteomes" id="UP001195941">
    <property type="component" value="Unassembled WGS sequence"/>
</dbReference>
<evidence type="ECO:0000259" key="4">
    <source>
        <dbReference type="PROSITE" id="PS50043"/>
    </source>
</evidence>
<dbReference type="EMBL" id="JADMKU010000030">
    <property type="protein sequence ID" value="MBR9653415.1"/>
    <property type="molecule type" value="Genomic_DNA"/>
</dbReference>
<proteinExistence type="predicted"/>
<keyword evidence="1" id="KW-0805">Transcription regulation</keyword>
<dbReference type="Gene3D" id="3.30.450.40">
    <property type="match status" value="1"/>
</dbReference>
<dbReference type="SMART" id="SM00421">
    <property type="entry name" value="HTH_LUXR"/>
    <property type="match status" value="1"/>
</dbReference>
<dbReference type="InterPro" id="IPR000792">
    <property type="entry name" value="Tscrpt_reg_LuxR_C"/>
</dbReference>
<dbReference type="InterPro" id="IPR036388">
    <property type="entry name" value="WH-like_DNA-bd_sf"/>
</dbReference>
<reference evidence="5 6" key="1">
    <citation type="journal article" date="2021" name="Arch. Microbiol.">
        <title>Thalassobius aquimarinus sp. nov., isolated from the Sea of Japan seashore.</title>
        <authorList>
            <person name="Kurilenko V.V."/>
            <person name="Romanenko L.A."/>
            <person name="Chernysheva N.Y."/>
            <person name="Velansky P.V."/>
            <person name="Tekutyeva L.A."/>
            <person name="Isaeva M.P."/>
            <person name="Mikhailov V.V."/>
        </authorList>
    </citation>
    <scope>NUCLEOTIDE SEQUENCE [LARGE SCALE GENOMIC DNA]</scope>
    <source>
        <strain evidence="5 6">KMM 8518</strain>
    </source>
</reference>
<evidence type="ECO:0000256" key="2">
    <source>
        <dbReference type="ARBA" id="ARBA00023125"/>
    </source>
</evidence>
<dbReference type="RefSeq" id="WP_212703038.1">
    <property type="nucleotide sequence ID" value="NZ_JADMKU010000030.1"/>
</dbReference>
<dbReference type="Pfam" id="PF00196">
    <property type="entry name" value="GerE"/>
    <property type="match status" value="1"/>
</dbReference>
<name>A0ABS5HWN9_9RHOB</name>
<accession>A0ABS5HWN9</accession>
<protein>
    <submittedName>
        <fullName evidence="5">Helix-turn-helix transcriptional regulator</fullName>
    </submittedName>
</protein>
<dbReference type="PANTHER" id="PTHR44688:SF16">
    <property type="entry name" value="DNA-BINDING TRANSCRIPTIONAL ACTIVATOR DEVR_DOSR"/>
    <property type="match status" value="1"/>
</dbReference>
<dbReference type="PRINTS" id="PR00038">
    <property type="entry name" value="HTHLUXR"/>
</dbReference>
<dbReference type="CDD" id="cd06170">
    <property type="entry name" value="LuxR_C_like"/>
    <property type="match status" value="1"/>
</dbReference>
<dbReference type="SUPFAM" id="SSF46894">
    <property type="entry name" value="C-terminal effector domain of the bipartite response regulators"/>
    <property type="match status" value="1"/>
</dbReference>
<organism evidence="5 6">
    <name type="scientific">Thalassovita aquimarina</name>
    <dbReference type="NCBI Taxonomy" id="2785917"/>
    <lineage>
        <taxon>Bacteria</taxon>
        <taxon>Pseudomonadati</taxon>
        <taxon>Pseudomonadota</taxon>
        <taxon>Alphaproteobacteria</taxon>
        <taxon>Rhodobacterales</taxon>
        <taxon>Roseobacteraceae</taxon>
        <taxon>Thalassovita</taxon>
    </lineage>
</organism>
<sequence length="332" mass="35876">MTSLARNFQKTLGEIAAIASSSLPRDAQVNEILSSLEREVPVAAANFLVVSHDSSLKSRFSAGYSRRMLAHLESKSYQRDLSALRLFSRARSLRFNDVQWDEEPGLNVLSCCIHEEGYRDCVTTPLVNSSGRLVGFQNLSFVEAGSIDEDVRGFLDNASTAVANLLDPISFRNIVSQDESDIKSVFAIDSSGTVLTLHGADGVWLKQDGIAEKAWVRAGAGASAGASNWLVRGKDGLRSVRVWSTGAPYFGGHGNHLILCDLGHATPPLTLRELEVARLVAEGKRSVDVAHNLGITLRTANAHVEAMLTKLGATNRAAAAAEIVRHGWRLLC</sequence>
<dbReference type="Gene3D" id="1.10.10.10">
    <property type="entry name" value="Winged helix-like DNA-binding domain superfamily/Winged helix DNA-binding domain"/>
    <property type="match status" value="1"/>
</dbReference>
<dbReference type="PROSITE" id="PS50043">
    <property type="entry name" value="HTH_LUXR_2"/>
    <property type="match status" value="1"/>
</dbReference>
<keyword evidence="6" id="KW-1185">Reference proteome</keyword>
<comment type="caution">
    <text evidence="5">The sequence shown here is derived from an EMBL/GenBank/DDBJ whole genome shotgun (WGS) entry which is preliminary data.</text>
</comment>
<evidence type="ECO:0000313" key="6">
    <source>
        <dbReference type="Proteomes" id="UP001195941"/>
    </source>
</evidence>